<proteinExistence type="predicted"/>
<evidence type="ECO:0000313" key="2">
    <source>
        <dbReference type="Proteomes" id="UP000006844"/>
    </source>
</evidence>
<dbReference type="Proteomes" id="UP000006844">
    <property type="component" value="Chromosome"/>
</dbReference>
<name>E8V060_TERSS</name>
<dbReference type="STRING" id="401053.AciPR4_1392"/>
<dbReference type="KEGG" id="tsa:AciPR4_1392"/>
<dbReference type="HOGENOM" id="CLU_3223157_0_0_0"/>
<keyword evidence="2" id="KW-1185">Reference proteome</keyword>
<gene>
    <name evidence="1" type="ordered locus">AciPR4_1392</name>
</gene>
<dbReference type="AlphaFoldDB" id="E8V060"/>
<organism evidence="1 2">
    <name type="scientific">Terriglobus saanensis (strain ATCC BAA-1853 / DSM 23119 / SP1PR4)</name>
    <dbReference type="NCBI Taxonomy" id="401053"/>
    <lineage>
        <taxon>Bacteria</taxon>
        <taxon>Pseudomonadati</taxon>
        <taxon>Acidobacteriota</taxon>
        <taxon>Terriglobia</taxon>
        <taxon>Terriglobales</taxon>
        <taxon>Acidobacteriaceae</taxon>
        <taxon>Terriglobus</taxon>
    </lineage>
</organism>
<protein>
    <submittedName>
        <fullName evidence="1">Uncharacterized protein</fullName>
    </submittedName>
</protein>
<sequence>MGAGHRLMKTPLKIDLRLREFAQYLAHNQGYLTQICGAKVFLWK</sequence>
<dbReference type="EMBL" id="CP002467">
    <property type="protein sequence ID" value="ADV82215.1"/>
    <property type="molecule type" value="Genomic_DNA"/>
</dbReference>
<reference evidence="1 2" key="1">
    <citation type="journal article" date="2012" name="Stand. Genomic Sci.">
        <title>Complete genome sequence of Terriglobus saanensis type strain SP1PR4(T), an Acidobacteria from tundra soil.</title>
        <authorList>
            <person name="Rawat S.R."/>
            <person name="Mannisto M.K."/>
            <person name="Starovoytov V."/>
            <person name="Goodwin L."/>
            <person name="Nolan M."/>
            <person name="Hauser L."/>
            <person name="Land M."/>
            <person name="Davenport K.W."/>
            <person name="Woyke T."/>
            <person name="Haggblom M.M."/>
        </authorList>
    </citation>
    <scope>NUCLEOTIDE SEQUENCE</scope>
    <source>
        <strain evidence="2">ATCC BAA-1853 / DSM 23119 / SP1PR4</strain>
    </source>
</reference>
<accession>E8V060</accession>
<evidence type="ECO:0000313" key="1">
    <source>
        <dbReference type="EMBL" id="ADV82215.1"/>
    </source>
</evidence>